<evidence type="ECO:0000256" key="5">
    <source>
        <dbReference type="ARBA" id="ARBA00023204"/>
    </source>
</evidence>
<dbReference type="Gene3D" id="2.40.50.140">
    <property type="entry name" value="Nucleic acid-binding proteins"/>
    <property type="match status" value="1"/>
</dbReference>
<dbReference type="GO" id="GO:0006310">
    <property type="term" value="P:DNA recombination"/>
    <property type="evidence" value="ECO:0007669"/>
    <property type="project" value="UniProtKB-KW"/>
</dbReference>
<dbReference type="Pfam" id="PF11967">
    <property type="entry name" value="RecO_N"/>
    <property type="match status" value="1"/>
</dbReference>
<proteinExistence type="inferred from homology"/>
<dbReference type="SUPFAM" id="SSF57863">
    <property type="entry name" value="ArfGap/RecO-like zinc finger"/>
    <property type="match status" value="1"/>
</dbReference>
<organism evidence="8">
    <name type="scientific">marine metagenome</name>
    <dbReference type="NCBI Taxonomy" id="408172"/>
    <lineage>
        <taxon>unclassified sequences</taxon>
        <taxon>metagenomes</taxon>
        <taxon>ecological metagenomes</taxon>
    </lineage>
</organism>
<keyword evidence="5" id="KW-0234">DNA repair</keyword>
<reference evidence="8" key="1">
    <citation type="submission" date="2018-05" db="EMBL/GenBank/DDBJ databases">
        <authorList>
            <person name="Lanie J.A."/>
            <person name="Ng W.-L."/>
            <person name="Kazmierczak K.M."/>
            <person name="Andrzejewski T.M."/>
            <person name="Davidsen T.M."/>
            <person name="Wayne K.J."/>
            <person name="Tettelin H."/>
            <person name="Glass J.I."/>
            <person name="Rusch D."/>
            <person name="Podicherti R."/>
            <person name="Tsui H.-C.T."/>
            <person name="Winkler M.E."/>
        </authorList>
    </citation>
    <scope>NUCLEOTIDE SEQUENCE</scope>
</reference>
<sequence length="247" mass="27819">MNYRETSKIFRFYTLDHGLTSLISKGIRRKRRSGMEGLESYSIGDVTYYQKGNGDLHLLKEFSVRKSGRNLGTDIFRFAVASVLGEIVLVAGTSERNPDLYNRLALSLDRLEDVVDELTIPMLLREAWSLVATLGYRPEVNFCIKCGEVIGDEEIGRFNLKAGGILCPSCADGNSGRRLGPIAREQLMEFFTSDEDGPIRGTGGHILLLRDFVVYHIDERGRMKSFEFLISLLESKFLMSTGNQNFL</sequence>
<dbReference type="Pfam" id="PF02565">
    <property type="entry name" value="RecO_C"/>
    <property type="match status" value="1"/>
</dbReference>
<dbReference type="InterPro" id="IPR022572">
    <property type="entry name" value="DNA_rep/recomb_RecO_N"/>
</dbReference>
<evidence type="ECO:0000256" key="4">
    <source>
        <dbReference type="ARBA" id="ARBA00023172"/>
    </source>
</evidence>
<keyword evidence="3" id="KW-0227">DNA damage</keyword>
<dbReference type="InterPro" id="IPR003717">
    <property type="entry name" value="RecO"/>
</dbReference>
<evidence type="ECO:0000256" key="1">
    <source>
        <dbReference type="ARBA" id="ARBA00007452"/>
    </source>
</evidence>
<dbReference type="InterPro" id="IPR037278">
    <property type="entry name" value="ARFGAP/RecO"/>
</dbReference>
<dbReference type="Gene3D" id="1.20.1440.120">
    <property type="entry name" value="Recombination protein O, C-terminal domain"/>
    <property type="match status" value="1"/>
</dbReference>
<evidence type="ECO:0000256" key="6">
    <source>
        <dbReference type="ARBA" id="ARBA00033409"/>
    </source>
</evidence>
<dbReference type="InterPro" id="IPR042242">
    <property type="entry name" value="RecO_C"/>
</dbReference>
<dbReference type="SUPFAM" id="SSF50249">
    <property type="entry name" value="Nucleic acid-binding proteins"/>
    <property type="match status" value="1"/>
</dbReference>
<dbReference type="PANTHER" id="PTHR33991">
    <property type="entry name" value="DNA REPAIR PROTEIN RECO"/>
    <property type="match status" value="1"/>
</dbReference>
<accession>A0A382KDD4</accession>
<dbReference type="EMBL" id="UINC01079400">
    <property type="protein sequence ID" value="SVC21372.1"/>
    <property type="molecule type" value="Genomic_DNA"/>
</dbReference>
<dbReference type="GO" id="GO:0043590">
    <property type="term" value="C:bacterial nucleoid"/>
    <property type="evidence" value="ECO:0007669"/>
    <property type="project" value="TreeGrafter"/>
</dbReference>
<evidence type="ECO:0000256" key="3">
    <source>
        <dbReference type="ARBA" id="ARBA00022763"/>
    </source>
</evidence>
<feature type="domain" description="DNA replication/recombination mediator RecO N-terminal" evidence="7">
    <location>
        <begin position="2"/>
        <end position="64"/>
    </location>
</feature>
<evidence type="ECO:0000256" key="2">
    <source>
        <dbReference type="ARBA" id="ARBA00021310"/>
    </source>
</evidence>
<keyword evidence="4" id="KW-0233">DNA recombination</keyword>
<evidence type="ECO:0000313" key="8">
    <source>
        <dbReference type="EMBL" id="SVC21372.1"/>
    </source>
</evidence>
<dbReference type="AlphaFoldDB" id="A0A382KDD4"/>
<dbReference type="NCBIfam" id="TIGR00613">
    <property type="entry name" value="reco"/>
    <property type="match status" value="1"/>
</dbReference>
<gene>
    <name evidence="8" type="ORF">METZ01_LOCUS274226</name>
</gene>
<protein>
    <recommendedName>
        <fullName evidence="2">DNA repair protein RecO</fullName>
    </recommendedName>
    <alternativeName>
        <fullName evidence="6">Recombination protein O</fullName>
    </alternativeName>
</protein>
<comment type="similarity">
    <text evidence="1">Belongs to the RecO family.</text>
</comment>
<dbReference type="HAMAP" id="MF_00201">
    <property type="entry name" value="RecO"/>
    <property type="match status" value="1"/>
</dbReference>
<dbReference type="GO" id="GO:0006302">
    <property type="term" value="P:double-strand break repair"/>
    <property type="evidence" value="ECO:0007669"/>
    <property type="project" value="TreeGrafter"/>
</dbReference>
<dbReference type="PANTHER" id="PTHR33991:SF1">
    <property type="entry name" value="DNA REPAIR PROTEIN RECO"/>
    <property type="match status" value="1"/>
</dbReference>
<evidence type="ECO:0000259" key="7">
    <source>
        <dbReference type="Pfam" id="PF11967"/>
    </source>
</evidence>
<name>A0A382KDD4_9ZZZZ</name>
<dbReference type="InterPro" id="IPR012340">
    <property type="entry name" value="NA-bd_OB-fold"/>
</dbReference>